<dbReference type="InterPro" id="IPR003594">
    <property type="entry name" value="HATPase_dom"/>
</dbReference>
<comment type="catalytic activity">
    <reaction evidence="1">
        <text>ATP + protein L-histidine = ADP + protein N-phospho-L-histidine.</text>
        <dbReference type="EC" id="2.7.13.3"/>
    </reaction>
</comment>
<evidence type="ECO:0000256" key="8">
    <source>
        <dbReference type="ARBA" id="ARBA00023012"/>
    </source>
</evidence>
<dbReference type="CDD" id="cd00082">
    <property type="entry name" value="HisKA"/>
    <property type="match status" value="1"/>
</dbReference>
<dbReference type="PANTHER" id="PTHR43065">
    <property type="entry name" value="SENSOR HISTIDINE KINASE"/>
    <property type="match status" value="1"/>
</dbReference>
<evidence type="ECO:0000256" key="6">
    <source>
        <dbReference type="ARBA" id="ARBA00022777"/>
    </source>
</evidence>
<evidence type="ECO:0000259" key="10">
    <source>
        <dbReference type="PROSITE" id="PS50109"/>
    </source>
</evidence>
<evidence type="ECO:0000313" key="11">
    <source>
        <dbReference type="EMBL" id="TYR99657.1"/>
    </source>
</evidence>
<evidence type="ECO:0000256" key="2">
    <source>
        <dbReference type="ARBA" id="ARBA00012438"/>
    </source>
</evidence>
<dbReference type="InterPro" id="IPR036097">
    <property type="entry name" value="HisK_dim/P_sf"/>
</dbReference>
<dbReference type="EMBL" id="VTEG01000005">
    <property type="protein sequence ID" value="TYR99657.1"/>
    <property type="molecule type" value="Genomic_DNA"/>
</dbReference>
<dbReference type="SUPFAM" id="SSF55874">
    <property type="entry name" value="ATPase domain of HSP90 chaperone/DNA topoisomerase II/histidine kinase"/>
    <property type="match status" value="1"/>
</dbReference>
<protein>
    <recommendedName>
        <fullName evidence="2">histidine kinase</fullName>
        <ecNumber evidence="2">2.7.13.3</ecNumber>
    </recommendedName>
</protein>
<evidence type="ECO:0000256" key="1">
    <source>
        <dbReference type="ARBA" id="ARBA00000085"/>
    </source>
</evidence>
<keyword evidence="9" id="KW-0472">Membrane</keyword>
<proteinExistence type="predicted"/>
<dbReference type="Gene3D" id="3.30.565.10">
    <property type="entry name" value="Histidine kinase-like ATPase, C-terminal domain"/>
    <property type="match status" value="1"/>
</dbReference>
<feature type="transmembrane region" description="Helical" evidence="9">
    <location>
        <begin position="132"/>
        <end position="153"/>
    </location>
</feature>
<dbReference type="Pfam" id="PF02518">
    <property type="entry name" value="HATPase_c"/>
    <property type="match status" value="1"/>
</dbReference>
<dbReference type="Pfam" id="PF00512">
    <property type="entry name" value="HisKA"/>
    <property type="match status" value="1"/>
</dbReference>
<dbReference type="PANTHER" id="PTHR43065:SF34">
    <property type="entry name" value="SPORULATION KINASE A"/>
    <property type="match status" value="1"/>
</dbReference>
<reference evidence="11 12" key="1">
    <citation type="submission" date="2019-08" db="EMBL/GenBank/DDBJ databases">
        <title>Bacillus genomes from the desert of Cuatro Cienegas, Coahuila.</title>
        <authorList>
            <person name="Olmedo-Alvarez G."/>
        </authorList>
    </citation>
    <scope>NUCLEOTIDE SEQUENCE [LARGE SCALE GENOMIC DNA]</scope>
    <source>
        <strain evidence="11 12">CH128b_4D</strain>
    </source>
</reference>
<dbReference type="AlphaFoldDB" id="A0A5D4MDX8"/>
<evidence type="ECO:0000256" key="4">
    <source>
        <dbReference type="ARBA" id="ARBA00022679"/>
    </source>
</evidence>
<comment type="caution">
    <text evidence="11">The sequence shown here is derived from an EMBL/GenBank/DDBJ whole genome shotgun (WGS) entry which is preliminary data.</text>
</comment>
<keyword evidence="8" id="KW-0902">Two-component regulatory system</keyword>
<dbReference type="InterPro" id="IPR036890">
    <property type="entry name" value="HATPase_C_sf"/>
</dbReference>
<dbReference type="InterPro" id="IPR004358">
    <property type="entry name" value="Sig_transdc_His_kin-like_C"/>
</dbReference>
<feature type="transmembrane region" description="Helical" evidence="9">
    <location>
        <begin position="55"/>
        <end position="73"/>
    </location>
</feature>
<keyword evidence="4" id="KW-0808">Transferase</keyword>
<gene>
    <name evidence="11" type="ORF">FZC84_10140</name>
</gene>
<accession>A0A5D4MDX8</accession>
<dbReference type="GO" id="GO:0000155">
    <property type="term" value="F:phosphorelay sensor kinase activity"/>
    <property type="evidence" value="ECO:0007669"/>
    <property type="project" value="InterPro"/>
</dbReference>
<dbReference type="InterPro" id="IPR048436">
    <property type="entry name" value="MASE12"/>
</dbReference>
<evidence type="ECO:0000256" key="5">
    <source>
        <dbReference type="ARBA" id="ARBA00022741"/>
    </source>
</evidence>
<dbReference type="SMART" id="SM00388">
    <property type="entry name" value="HisKA"/>
    <property type="match status" value="1"/>
</dbReference>
<sequence length="413" mass="46813">MNQRPNHIQLDNEEIKTLKLFLPLFYFLLIGYDLFYYYIFKYYEDKKMGLPEDGMGYWFHLILILILPLSIYLTKKGKVYTVKYIYLAGFILVDLVNNLLIYAGSDKAFNSGHILEILFILFSPIFINKRFFWSSTIGMILLYVVFGVTLNAVQVVLPIAVYIILSAISYMFLSRFYSNLEVRLKLNDELRHAEKLAAVGRFATSISHEVRNPLASLKGFTQLQHEKHPEDGEYYSIMINEIERISSLLDDLLVIGKPKGMNFELHDLNEVIDYVLKVMDSDAKNQGIQFIKETDTGLPMLECDAKHLKQVLINLIKNGMESMPLGGEVAIQAEVLDAETVKLTIKDGGQGISKENLAHLGTPFHTTKADGTGLGLMVSFKIIEEHNGAIDYESEEGKGTAVSVSLPVKQPKY</sequence>
<keyword evidence="7" id="KW-0067">ATP-binding</keyword>
<evidence type="ECO:0000313" key="12">
    <source>
        <dbReference type="Proteomes" id="UP000325182"/>
    </source>
</evidence>
<keyword evidence="5" id="KW-0547">Nucleotide-binding</keyword>
<keyword evidence="6 11" id="KW-0418">Kinase</keyword>
<feature type="transmembrane region" description="Helical" evidence="9">
    <location>
        <begin position="109"/>
        <end position="127"/>
    </location>
</feature>
<dbReference type="InterPro" id="IPR005467">
    <property type="entry name" value="His_kinase_dom"/>
</dbReference>
<keyword evidence="9" id="KW-0812">Transmembrane</keyword>
<name>A0A5D4MDX8_9BACI</name>
<feature type="transmembrane region" description="Helical" evidence="9">
    <location>
        <begin position="20"/>
        <end position="40"/>
    </location>
</feature>
<keyword evidence="3" id="KW-0597">Phosphoprotein</keyword>
<keyword evidence="9" id="KW-1133">Transmembrane helix</keyword>
<dbReference type="InterPro" id="IPR003661">
    <property type="entry name" value="HisK_dim/P_dom"/>
</dbReference>
<evidence type="ECO:0000256" key="3">
    <source>
        <dbReference type="ARBA" id="ARBA00022553"/>
    </source>
</evidence>
<dbReference type="Proteomes" id="UP000325182">
    <property type="component" value="Unassembled WGS sequence"/>
</dbReference>
<feature type="transmembrane region" description="Helical" evidence="9">
    <location>
        <begin position="85"/>
        <end position="103"/>
    </location>
</feature>
<dbReference type="GO" id="GO:0005524">
    <property type="term" value="F:ATP binding"/>
    <property type="evidence" value="ECO:0007669"/>
    <property type="project" value="UniProtKB-KW"/>
</dbReference>
<dbReference type="PROSITE" id="PS50109">
    <property type="entry name" value="HIS_KIN"/>
    <property type="match status" value="1"/>
</dbReference>
<evidence type="ECO:0000256" key="7">
    <source>
        <dbReference type="ARBA" id="ARBA00022840"/>
    </source>
</evidence>
<dbReference type="Pfam" id="PF20971">
    <property type="entry name" value="MASE12"/>
    <property type="match status" value="1"/>
</dbReference>
<evidence type="ECO:0000256" key="9">
    <source>
        <dbReference type="SAM" id="Phobius"/>
    </source>
</evidence>
<dbReference type="SUPFAM" id="SSF47384">
    <property type="entry name" value="Homodimeric domain of signal transducing histidine kinase"/>
    <property type="match status" value="1"/>
</dbReference>
<organism evidence="11 12">
    <name type="scientific">Rossellomorea vietnamensis</name>
    <dbReference type="NCBI Taxonomy" id="218284"/>
    <lineage>
        <taxon>Bacteria</taxon>
        <taxon>Bacillati</taxon>
        <taxon>Bacillota</taxon>
        <taxon>Bacilli</taxon>
        <taxon>Bacillales</taxon>
        <taxon>Bacillaceae</taxon>
        <taxon>Rossellomorea</taxon>
    </lineage>
</organism>
<dbReference type="PRINTS" id="PR00344">
    <property type="entry name" value="BCTRLSENSOR"/>
</dbReference>
<dbReference type="SMART" id="SM00387">
    <property type="entry name" value="HATPase_c"/>
    <property type="match status" value="1"/>
</dbReference>
<dbReference type="EC" id="2.7.13.3" evidence="2"/>
<dbReference type="Gene3D" id="1.10.287.130">
    <property type="match status" value="1"/>
</dbReference>
<feature type="domain" description="Histidine kinase" evidence="10">
    <location>
        <begin position="205"/>
        <end position="410"/>
    </location>
</feature>